<name>A0A6J7WKZ1_9CAUD</name>
<gene>
    <name evidence="1" type="ORF">UFOVP199_2</name>
</gene>
<sequence>MSIWDNPDMKVNSDFIKFENPGDTVTGTVVSIRAHQFDDGKVVPQIILNTADGERTVTAGQVQLKALLADKRPEVGDTLTITHTEIEKRSGGKTLKHFTVAVTGKGTGVGIATTAPTAAGGMTPEQIEAMRLLGMDVPTT</sequence>
<accession>A0A6J7WKZ1</accession>
<reference evidence="1" key="1">
    <citation type="submission" date="2020-05" db="EMBL/GenBank/DDBJ databases">
        <authorList>
            <person name="Chiriac C."/>
            <person name="Salcher M."/>
            <person name="Ghai R."/>
            <person name="Kavagutti S V."/>
        </authorList>
    </citation>
    <scope>NUCLEOTIDE SEQUENCE</scope>
</reference>
<dbReference type="EMBL" id="LR798244">
    <property type="protein sequence ID" value="CAB5216887.1"/>
    <property type="molecule type" value="Genomic_DNA"/>
</dbReference>
<protein>
    <submittedName>
        <fullName evidence="1">Uncharacterized protein</fullName>
    </submittedName>
</protein>
<organism evidence="1">
    <name type="scientific">uncultured Caudovirales phage</name>
    <dbReference type="NCBI Taxonomy" id="2100421"/>
    <lineage>
        <taxon>Viruses</taxon>
        <taxon>Duplodnaviria</taxon>
        <taxon>Heunggongvirae</taxon>
        <taxon>Uroviricota</taxon>
        <taxon>Caudoviricetes</taxon>
        <taxon>Peduoviridae</taxon>
        <taxon>Maltschvirus</taxon>
        <taxon>Maltschvirus maltsch</taxon>
    </lineage>
</organism>
<proteinExistence type="predicted"/>
<evidence type="ECO:0000313" key="1">
    <source>
        <dbReference type="EMBL" id="CAB5216887.1"/>
    </source>
</evidence>